<dbReference type="PROSITE" id="PS51892">
    <property type="entry name" value="SUBTILASE"/>
    <property type="match status" value="1"/>
</dbReference>
<dbReference type="RefSeq" id="WP_267267628.1">
    <property type="nucleotide sequence ID" value="NZ_JAOVZW010000033.1"/>
</dbReference>
<keyword evidence="2 5" id="KW-0645">Protease</keyword>
<name>A0ABT3XXJ9_9FLAO</name>
<comment type="similarity">
    <text evidence="1 5">Belongs to the peptidase S8 family.</text>
</comment>
<dbReference type="InterPro" id="IPR036852">
    <property type="entry name" value="Peptidase_S8/S53_dom_sf"/>
</dbReference>
<dbReference type="Proteomes" id="UP001073122">
    <property type="component" value="Unassembled WGS sequence"/>
</dbReference>
<dbReference type="SUPFAM" id="SSF52743">
    <property type="entry name" value="Subtilisin-like"/>
    <property type="match status" value="1"/>
</dbReference>
<dbReference type="CDD" id="cd04842">
    <property type="entry name" value="Peptidases_S8_Kp43_protease"/>
    <property type="match status" value="1"/>
</dbReference>
<evidence type="ECO:0000256" key="3">
    <source>
        <dbReference type="ARBA" id="ARBA00022801"/>
    </source>
</evidence>
<dbReference type="PROSITE" id="PS00138">
    <property type="entry name" value="SUBTILASE_SER"/>
    <property type="match status" value="1"/>
</dbReference>
<dbReference type="InterPro" id="IPR034058">
    <property type="entry name" value="TagA/B/C/D_pept_dom"/>
</dbReference>
<dbReference type="InterPro" id="IPR000209">
    <property type="entry name" value="Peptidase_S8/S53_dom"/>
</dbReference>
<evidence type="ECO:0000256" key="2">
    <source>
        <dbReference type="ARBA" id="ARBA00022670"/>
    </source>
</evidence>
<keyword evidence="3 5" id="KW-0378">Hydrolase</keyword>
<dbReference type="Pfam" id="PF00082">
    <property type="entry name" value="Peptidase_S8"/>
    <property type="match status" value="1"/>
</dbReference>
<dbReference type="EMBL" id="JAOVZW010000033">
    <property type="protein sequence ID" value="MCX8526400.1"/>
    <property type="molecule type" value="Genomic_DNA"/>
</dbReference>
<dbReference type="PANTHER" id="PTHR43399:SF4">
    <property type="entry name" value="CELL WALL-ASSOCIATED PROTEASE"/>
    <property type="match status" value="1"/>
</dbReference>
<feature type="active site" description="Charge relay system" evidence="5">
    <location>
        <position position="346"/>
    </location>
</feature>
<evidence type="ECO:0000313" key="7">
    <source>
        <dbReference type="EMBL" id="MCX8526400.1"/>
    </source>
</evidence>
<dbReference type="Gene3D" id="3.40.50.200">
    <property type="entry name" value="Peptidase S8/S53 domain"/>
    <property type="match status" value="1"/>
</dbReference>
<feature type="active site" description="Charge relay system" evidence="5">
    <location>
        <position position="157"/>
    </location>
</feature>
<keyword evidence="8" id="KW-1185">Reference proteome</keyword>
<dbReference type="PRINTS" id="PR00723">
    <property type="entry name" value="SUBTILISIN"/>
</dbReference>
<accession>A0ABT3XXJ9</accession>
<dbReference type="InterPro" id="IPR051048">
    <property type="entry name" value="Peptidase_S8/S53_subtilisin"/>
</dbReference>
<sequence length="452" mass="48711">MKLRIIFVAQLLSIIIYAQTEQDRQIIKKSYDSNMLNAIKRNNEIKYLEQQSKINSYLQSNPEKRRQFYKNGSLFYLHHINHDGFPIYINTKDTQQILNTKTNQLYQGGSLGINITGTGMVAGVWDGGQVSTTHELLQGKVQMQTGQTVTDPIGDFHMSAVTGILIGNDLSSGNFSTLAVGAKGIAYNATTKNYDWDDDISEMVGFASDGYLISNHSYGYSNLNDIPAWVFGGYDATSRGWDELLKQAPYYLPFIAMGNEQTDPDSGNLADGGFDMITGASAAKNVITVGSINTNNSMTSYSNWGPADDGRVKPDIVTLGSNVNTADSSSGSNDYTGNIDDSSGTSYASPAAAGVALLLQQYYHSLFGSYMKASSLKALMLHTADDAGNAGPDAKFGWGILNAEKAAETIRQMQPGGSTKLVESAANPLNNNSDFLAVSGISGQQALRASIC</sequence>
<protein>
    <submittedName>
        <fullName evidence="7">S8 family serine peptidase</fullName>
    </submittedName>
</protein>
<dbReference type="PANTHER" id="PTHR43399">
    <property type="entry name" value="SUBTILISIN-RELATED"/>
    <property type="match status" value="1"/>
</dbReference>
<evidence type="ECO:0000259" key="6">
    <source>
        <dbReference type="Pfam" id="PF00082"/>
    </source>
</evidence>
<keyword evidence="4 5" id="KW-0720">Serine protease</keyword>
<evidence type="ECO:0000256" key="1">
    <source>
        <dbReference type="ARBA" id="ARBA00011073"/>
    </source>
</evidence>
<evidence type="ECO:0000256" key="5">
    <source>
        <dbReference type="PROSITE-ProRule" id="PRU01240"/>
    </source>
</evidence>
<dbReference type="InterPro" id="IPR015500">
    <property type="entry name" value="Peptidase_S8_subtilisin-rel"/>
</dbReference>
<evidence type="ECO:0000313" key="8">
    <source>
        <dbReference type="Proteomes" id="UP001073122"/>
    </source>
</evidence>
<comment type="caution">
    <text evidence="7">The sequence shown here is derived from an EMBL/GenBank/DDBJ whole genome shotgun (WGS) entry which is preliminary data.</text>
</comment>
<proteinExistence type="inferred from homology"/>
<dbReference type="InterPro" id="IPR023828">
    <property type="entry name" value="Peptidase_S8_Ser-AS"/>
</dbReference>
<reference evidence="7" key="1">
    <citation type="submission" date="2022-10" db="EMBL/GenBank/DDBJ databases">
        <title>Chryseobacterium sp. nov., a novel bacterial species.</title>
        <authorList>
            <person name="Cao Y."/>
        </authorList>
    </citation>
    <scope>NUCLEOTIDE SEQUENCE</scope>
    <source>
        <strain evidence="7">CCTCC AB2015118</strain>
    </source>
</reference>
<evidence type="ECO:0000256" key="4">
    <source>
        <dbReference type="ARBA" id="ARBA00022825"/>
    </source>
</evidence>
<organism evidence="7 8">
    <name type="scientific">Chryseobacterium formosus</name>
    <dbReference type="NCBI Taxonomy" id="1537363"/>
    <lineage>
        <taxon>Bacteria</taxon>
        <taxon>Pseudomonadati</taxon>
        <taxon>Bacteroidota</taxon>
        <taxon>Flavobacteriia</taxon>
        <taxon>Flavobacteriales</taxon>
        <taxon>Weeksellaceae</taxon>
        <taxon>Chryseobacterium group</taxon>
        <taxon>Chryseobacterium</taxon>
    </lineage>
</organism>
<feature type="active site" description="Charge relay system" evidence="5">
    <location>
        <position position="126"/>
    </location>
</feature>
<feature type="domain" description="Peptidase S8/S53" evidence="6">
    <location>
        <begin position="119"/>
        <end position="399"/>
    </location>
</feature>
<gene>
    <name evidence="7" type="ORF">OF897_21005</name>
</gene>